<dbReference type="GO" id="GO:0044611">
    <property type="term" value="C:nuclear pore inner ring"/>
    <property type="evidence" value="ECO:0007669"/>
    <property type="project" value="TreeGrafter"/>
</dbReference>
<dbReference type="SUPFAM" id="SSF50978">
    <property type="entry name" value="WD40 repeat-like"/>
    <property type="match status" value="1"/>
</dbReference>
<organism evidence="8">
    <name type="scientific">Dermatophagoides farinae</name>
    <name type="common">American house dust mite</name>
    <dbReference type="NCBI Taxonomy" id="6954"/>
    <lineage>
        <taxon>Eukaryota</taxon>
        <taxon>Metazoa</taxon>
        <taxon>Ecdysozoa</taxon>
        <taxon>Arthropoda</taxon>
        <taxon>Chelicerata</taxon>
        <taxon>Arachnida</taxon>
        <taxon>Acari</taxon>
        <taxon>Acariformes</taxon>
        <taxon>Sarcoptiformes</taxon>
        <taxon>Astigmata</taxon>
        <taxon>Psoroptidia</taxon>
        <taxon>Analgoidea</taxon>
        <taxon>Pyroglyphidae</taxon>
        <taxon>Dermatophagoidinae</taxon>
        <taxon>Dermatophagoides</taxon>
    </lineage>
</organism>
<evidence type="ECO:0000256" key="1">
    <source>
        <dbReference type="ARBA" id="ARBA00004123"/>
    </source>
</evidence>
<dbReference type="InterPro" id="IPR042533">
    <property type="entry name" value="Nucleoporin_Nup155_C_1"/>
</dbReference>
<dbReference type="Pfam" id="PF03177">
    <property type="entry name" value="Nucleoporin_C"/>
    <property type="match status" value="1"/>
</dbReference>
<feature type="compositionally biased region" description="Low complexity" evidence="5">
    <location>
        <begin position="716"/>
        <end position="726"/>
    </location>
</feature>
<reference evidence="8" key="1">
    <citation type="submission" date="2020-06" db="EMBL/GenBank/DDBJ databases">
        <authorList>
            <person name="Ji K."/>
            <person name="Li J."/>
        </authorList>
    </citation>
    <scope>NUCLEOTIDE SEQUENCE</scope>
    <source>
        <strain evidence="8">JKM2019</strain>
        <tissue evidence="8">Whole body</tissue>
    </source>
</reference>
<dbReference type="Proteomes" id="UP000828236">
    <property type="component" value="Unassembled WGS sequence"/>
</dbReference>
<accession>A0A9D4P3W1</accession>
<dbReference type="InterPro" id="IPR036322">
    <property type="entry name" value="WD40_repeat_dom_sf"/>
</dbReference>
<dbReference type="InterPro" id="IPR004870">
    <property type="entry name" value="Nucleoporin_Nup155"/>
</dbReference>
<reference evidence="8" key="2">
    <citation type="journal article" date="2021" name="World Allergy Organ. J.">
        <title>Chromosome-level assembly of Dermatophagoides farinae genome and transcriptome reveals two novel allergens Der f 37 and Der f 39.</title>
        <authorList>
            <person name="Chen J."/>
            <person name="Cai Z."/>
            <person name="Fan D."/>
            <person name="Hu J."/>
            <person name="Hou Y."/>
            <person name="He Y."/>
            <person name="Zhang Z."/>
            <person name="Zhao Z."/>
            <person name="Gao P."/>
            <person name="Hu W."/>
            <person name="Sun J."/>
            <person name="Li J."/>
            <person name="Ji K."/>
        </authorList>
    </citation>
    <scope>NUCLEOTIDE SEQUENCE</scope>
    <source>
        <strain evidence="8">JKM2019</strain>
    </source>
</reference>
<dbReference type="Gene3D" id="1.25.40.450">
    <property type="entry name" value="Nucleoporin, helical domain, N-terminal subdomain"/>
    <property type="match status" value="1"/>
</dbReference>
<comment type="subcellular location">
    <subcellularLocation>
        <location evidence="1">Nucleus</location>
    </subcellularLocation>
</comment>
<dbReference type="GO" id="GO:0006405">
    <property type="term" value="P:RNA export from nucleus"/>
    <property type="evidence" value="ECO:0007669"/>
    <property type="project" value="TreeGrafter"/>
</dbReference>
<dbReference type="FunFam" id="1.25.40.440:FF:000001">
    <property type="entry name" value="Nuclear pore complex subunit"/>
    <property type="match status" value="1"/>
</dbReference>
<dbReference type="GO" id="GO:0017056">
    <property type="term" value="F:structural constituent of nuclear pore"/>
    <property type="evidence" value="ECO:0007669"/>
    <property type="project" value="InterPro"/>
</dbReference>
<dbReference type="InterPro" id="IPR007187">
    <property type="entry name" value="Nucleoporin_Nup133/Nup155_C"/>
</dbReference>
<evidence type="ECO:0000256" key="5">
    <source>
        <dbReference type="SAM" id="MobiDB-lite"/>
    </source>
</evidence>
<comment type="similarity">
    <text evidence="2">Belongs to the non-repetitive/WGA-negative nucleoporin family.</text>
</comment>
<dbReference type="GO" id="GO:0036228">
    <property type="term" value="P:protein localization to nuclear inner membrane"/>
    <property type="evidence" value="ECO:0007669"/>
    <property type="project" value="TreeGrafter"/>
</dbReference>
<dbReference type="Pfam" id="PF08801">
    <property type="entry name" value="Nucleoporin_N"/>
    <property type="match status" value="1"/>
</dbReference>
<dbReference type="PANTHER" id="PTHR10350:SF6">
    <property type="entry name" value="NUCLEAR PORE COMPLEX PROTEIN NUP155"/>
    <property type="match status" value="1"/>
</dbReference>
<sequence length="1465" mass="167301">MLLDSMPTVALDYDVDNNTGIGASIITGGNATIQSPHHHHHHPQSQSQPPPIADDSMKMMNMMMMTSSSPLAETISAGHNLDIITNYVDSFLQADSFFPQLNELLKVSPGFVSISGRRDFDYPNLEEYGNSLKTLSQFVGLKTIPLPKLLIEQFGQMVQRCEMGIFANIGRAWLAIDTNVYLWKYDTGTDVAYYDALSRMIIKVELVKPKQGVLKSHIKYILVLVTFTEIILLGITFSGDVNNPDGDQGDLLVMPDPLFTLPTDNVEVKVIQSTDDGRIFFGGNDGSLYEIHYQADNGWFGGKSCHKINHSASYLSFLVPKILKNYKQVPIIQIQIDKTRNILYTLNEEGDIEVFDLGIDGKSAQRVVQKSLTSITREAIAAASAIDEMNFKSIVSINSMEECESIYINLVAVTKTGVRLYFTTTSLNTPEQRPFGLTLLHIRLPPGFAASCGQHRPTAVQQTHYKKGNFIFISYQTDNKDTLWTLSSDSFAFRNELSELYTIIPLKTRIWSMAEEPQIVEYKPYQSLFFKNKTFALETPAIVTQHIEMPQKFVFLTAQGVIVGYKPRLVDQLKQLLMENQGYDNDAVKSFFHLHSGSFQSNACVFALILACDSQPTGEEKLIEWATSAFFHYGSEMLNSTQHPIHQSNVQTSTPFISTPLASPLMTISPGVGHQDRLPSPVRPYDSPYKTNLMNRFDMNQQQTPLSSLSPPPPQQHQQQQQQSQQAHFPLQNCSGKCRGLFIYFSRIIRPIWNLKAISINQKQTPEGPKELLTSNISVDEIKVYLLRLTSLYSFLKKNMKFTEIESDKYLNSSSSTSFAINDQQQMFERNLLFGLFKLIEHCLEVLNLWKLLCIHQFHVIVANLTTDKQNQLSNMNFKELTIYGNEMTTLLASALVQRFIEDHSTTDIINRRLQDVCPSIYKNENALHAKVHEMVLKSKSYTNENDRKILLDNALKLCKKIGPRINLQAICDLFQSINWYEAIVDICLNTGQQRDPQSLALHYYKNRDKMDADLQVKNVYDSRIECYRLLLDVYGRLVQQSKSLLSPRSSSSSSSSSSATKLSMVDYPNPDEAKQSALTILRMATQSNDELFHYTLYNWLYEHNQMDKLLEIKSPYLEAYLKEKTSEINDSIALMDFLWLYYERNGHFNAAAQILAKLAEQNSTEIPLYKRIEYLSRAIVCMKSLDARLITNSSYGSAGEFLHMLEEKIEVARIQMQLLNTLEKIKPSRYEEAIQMLNQRLLNVTSLYQDFAEPFQLYECQLKILYCAGHDDISLIENIWRNILDMELCSVRLADSQTRQTLLRNKIKELGALYLNTEKFFPLELIITILESSSPSSIANQNQTYEPYWLVETLLTLKIPLINLFEIYHKIYKSRINYKSTGGITLDPINLLDILIYLINQLDNCHMNSIDRQFFASKALDLISGYNNDLLLFSSLFDSTETRLVKIRNELNRTKIYLERNVVK</sequence>
<dbReference type="Gene3D" id="1.25.40.440">
    <property type="entry name" value="Nucleoporin, helical domain, central subdomain"/>
    <property type="match status" value="1"/>
</dbReference>
<protein>
    <submittedName>
        <fullName evidence="8">Nuclear pore complex protein nup155-like protein</fullName>
    </submittedName>
</protein>
<dbReference type="OrthoDB" id="338970at2759"/>
<keyword evidence="3" id="KW-0813">Transport</keyword>
<dbReference type="EMBL" id="SDOV01000003">
    <property type="protein sequence ID" value="KAH7643107.1"/>
    <property type="molecule type" value="Genomic_DNA"/>
</dbReference>
<evidence type="ECO:0000256" key="3">
    <source>
        <dbReference type="ARBA" id="ARBA00022448"/>
    </source>
</evidence>
<dbReference type="InterPro" id="IPR042538">
    <property type="entry name" value="Nucleoporin_Nup155_C_3"/>
</dbReference>
<comment type="caution">
    <text evidence="8">The sequence shown here is derived from an EMBL/GenBank/DDBJ whole genome shotgun (WGS) entry which is preliminary data.</text>
</comment>
<keyword evidence="4" id="KW-0539">Nucleus</keyword>
<feature type="compositionally biased region" description="Low complexity" evidence="5">
    <location>
        <begin position="1046"/>
        <end position="1064"/>
    </location>
</feature>
<feature type="domain" description="Nucleoporin Nup133/Nup155-like C-terminal" evidence="6">
    <location>
        <begin position="735"/>
        <end position="1431"/>
    </location>
</feature>
<feature type="region of interest" description="Disordered" evidence="5">
    <location>
        <begin position="1046"/>
        <end position="1069"/>
    </location>
</feature>
<dbReference type="GO" id="GO:0006606">
    <property type="term" value="P:protein import into nucleus"/>
    <property type="evidence" value="ECO:0007669"/>
    <property type="project" value="TreeGrafter"/>
</dbReference>
<dbReference type="InterPro" id="IPR014908">
    <property type="entry name" value="Nucleoporin_Nup133/Nup155_N"/>
</dbReference>
<feature type="domain" description="Nucleoporin Nup133/Nup155-like N-terminal" evidence="7">
    <location>
        <begin position="134"/>
        <end position="562"/>
    </location>
</feature>
<evidence type="ECO:0000259" key="7">
    <source>
        <dbReference type="Pfam" id="PF08801"/>
    </source>
</evidence>
<dbReference type="Gene3D" id="1.20.58.1780">
    <property type="match status" value="1"/>
</dbReference>
<feature type="region of interest" description="Disordered" evidence="5">
    <location>
        <begin position="703"/>
        <end position="728"/>
    </location>
</feature>
<evidence type="ECO:0000313" key="8">
    <source>
        <dbReference type="EMBL" id="KAH7643107.1"/>
    </source>
</evidence>
<evidence type="ECO:0000256" key="4">
    <source>
        <dbReference type="ARBA" id="ARBA00023242"/>
    </source>
</evidence>
<feature type="region of interest" description="Disordered" evidence="5">
    <location>
        <begin position="27"/>
        <end position="54"/>
    </location>
</feature>
<dbReference type="PANTHER" id="PTHR10350">
    <property type="entry name" value="NUCLEAR PORE COMPLEX PROTEIN NUP155"/>
    <property type="match status" value="1"/>
</dbReference>
<proteinExistence type="inferred from homology"/>
<dbReference type="Gene3D" id="1.20.120.1880">
    <property type="entry name" value="Nucleoporin, helical C-terminal domain"/>
    <property type="match status" value="1"/>
</dbReference>
<gene>
    <name evidence="8" type="ORF">HUG17_9798</name>
</gene>
<feature type="region of interest" description="Disordered" evidence="5">
    <location>
        <begin position="669"/>
        <end position="691"/>
    </location>
</feature>
<evidence type="ECO:0000256" key="2">
    <source>
        <dbReference type="ARBA" id="ARBA00007373"/>
    </source>
</evidence>
<dbReference type="GO" id="GO:0000972">
    <property type="term" value="P:transcription-dependent tethering of RNA polymerase II gene DNA at nuclear periphery"/>
    <property type="evidence" value="ECO:0007669"/>
    <property type="project" value="TreeGrafter"/>
</dbReference>
<name>A0A9D4P3W1_DERFA</name>
<evidence type="ECO:0000259" key="6">
    <source>
        <dbReference type="Pfam" id="PF03177"/>
    </source>
</evidence>
<dbReference type="InterPro" id="IPR042537">
    <property type="entry name" value="Nucleoporin_Nup155_C_2"/>
</dbReference>